<sequence length="81" mass="9458">VINNNSVQALSFTNSIEFSFFTNPSLVKHARYNSLNKEDELLKQLKEFEDSDELPTEVVNELVEALSQYTDHWTPKKIKKR</sequence>
<feature type="non-terminal residue" evidence="1">
    <location>
        <position position="81"/>
    </location>
</feature>
<evidence type="ECO:0000313" key="1">
    <source>
        <dbReference type="EMBL" id="CAG8842310.1"/>
    </source>
</evidence>
<comment type="caution">
    <text evidence="1">The sequence shown here is derived from an EMBL/GenBank/DDBJ whole genome shotgun (WGS) entry which is preliminary data.</text>
</comment>
<protein>
    <submittedName>
        <fullName evidence="1">13788_t:CDS:1</fullName>
    </submittedName>
</protein>
<gene>
    <name evidence="1" type="ORF">GMARGA_LOCUS35913</name>
</gene>
<name>A0ABN7WWG8_GIGMA</name>
<dbReference type="Proteomes" id="UP000789901">
    <property type="component" value="Unassembled WGS sequence"/>
</dbReference>
<dbReference type="EMBL" id="CAJVQB010068596">
    <property type="protein sequence ID" value="CAG8842310.1"/>
    <property type="molecule type" value="Genomic_DNA"/>
</dbReference>
<organism evidence="1 2">
    <name type="scientific">Gigaspora margarita</name>
    <dbReference type="NCBI Taxonomy" id="4874"/>
    <lineage>
        <taxon>Eukaryota</taxon>
        <taxon>Fungi</taxon>
        <taxon>Fungi incertae sedis</taxon>
        <taxon>Mucoromycota</taxon>
        <taxon>Glomeromycotina</taxon>
        <taxon>Glomeromycetes</taxon>
        <taxon>Diversisporales</taxon>
        <taxon>Gigasporaceae</taxon>
        <taxon>Gigaspora</taxon>
    </lineage>
</organism>
<keyword evidence="2" id="KW-1185">Reference proteome</keyword>
<accession>A0ABN7WWG8</accession>
<feature type="non-terminal residue" evidence="1">
    <location>
        <position position="1"/>
    </location>
</feature>
<proteinExistence type="predicted"/>
<evidence type="ECO:0000313" key="2">
    <source>
        <dbReference type="Proteomes" id="UP000789901"/>
    </source>
</evidence>
<reference evidence="1 2" key="1">
    <citation type="submission" date="2021-06" db="EMBL/GenBank/DDBJ databases">
        <authorList>
            <person name="Kallberg Y."/>
            <person name="Tangrot J."/>
            <person name="Rosling A."/>
        </authorList>
    </citation>
    <scope>NUCLEOTIDE SEQUENCE [LARGE SCALE GENOMIC DNA]</scope>
    <source>
        <strain evidence="1 2">120-4 pot B 10/14</strain>
    </source>
</reference>